<dbReference type="SUPFAM" id="SSF52113">
    <property type="entry name" value="BRCT domain"/>
    <property type="match status" value="1"/>
</dbReference>
<sequence length="458" mass="53045">MGRIKRKYEAGAATAYVSRKRALKKLQLSLADFRRLCILKGIYPHEPKHRKKVEKGSTAIKTYYFRKDIQFLLHEPIINKFRNFKVYTRKLKKAIDKGEDGQAKRLRQNKPKYKLDHIVKERYPSFVDAVRDLDDCLCLVFLFATLPRQQSAKFQTIQKCRRLSVEFLHYLIAAKALRKVFVSIKGIYYQAEIMGQTVTWVVPHARGFQKPTDVDFKVMSIFIEFYLSMLGFINYRLYSSLNISYPPQLELPADKHNSLRDMSAEERIEEMLAAMTQSLVPGLKSIDQAEVDEFPATGDEESGISEEIRKEQQSRSRLLKLFCNTKFFLGRETPRESLTFILRNFGAKVSWDPSVSAGATYLESDETITHQIVDRNQPPAKKYMNRYYVQPQWVYDCVNARNLLDVKDYLVGVVLPPHLSPFIEEGEDDYVPPERVQLLNRAEDEGKFNAACSSGFNV</sequence>
<dbReference type="PROSITE" id="PS50172">
    <property type="entry name" value="BRCT"/>
    <property type="match status" value="1"/>
</dbReference>
<keyword evidence="3 4" id="KW-0539">Nucleus</keyword>
<dbReference type="Gene3D" id="3.40.50.10190">
    <property type="entry name" value="BRCT domain"/>
    <property type="match status" value="1"/>
</dbReference>
<dbReference type="PANTHER" id="PTHR12221:SF6">
    <property type="entry name" value="PESCADILLO HOMOLOG"/>
    <property type="match status" value="1"/>
</dbReference>
<evidence type="ECO:0000313" key="7">
    <source>
        <dbReference type="Proteomes" id="UP000593567"/>
    </source>
</evidence>
<dbReference type="Pfam" id="PF16589">
    <property type="entry name" value="BRCT_2"/>
    <property type="match status" value="1"/>
</dbReference>
<dbReference type="InterPro" id="IPR036420">
    <property type="entry name" value="BRCT_dom_sf"/>
</dbReference>
<gene>
    <name evidence="6" type="ORF">EB796_004120</name>
</gene>
<dbReference type="InterPro" id="IPR010613">
    <property type="entry name" value="PES"/>
</dbReference>
<dbReference type="EMBL" id="VXIV02000548">
    <property type="protein sequence ID" value="KAF6037570.1"/>
    <property type="molecule type" value="Genomic_DNA"/>
</dbReference>
<dbReference type="AlphaFoldDB" id="A0A7J7KFY1"/>
<evidence type="ECO:0000313" key="6">
    <source>
        <dbReference type="EMBL" id="KAF6037570.1"/>
    </source>
</evidence>
<evidence type="ECO:0000256" key="1">
    <source>
        <dbReference type="ARBA" id="ARBA00022517"/>
    </source>
</evidence>
<dbReference type="PANTHER" id="PTHR12221">
    <property type="entry name" value="PESCADILLO - RELATED"/>
    <property type="match status" value="1"/>
</dbReference>
<dbReference type="GO" id="GO:0043021">
    <property type="term" value="F:ribonucleoprotein complex binding"/>
    <property type="evidence" value="ECO:0007669"/>
    <property type="project" value="UniProtKB-UniRule"/>
</dbReference>
<accession>A0A7J7KFY1</accession>
<dbReference type="OrthoDB" id="10264910at2759"/>
<dbReference type="Pfam" id="PF06732">
    <property type="entry name" value="Pescadillo_N"/>
    <property type="match status" value="1"/>
</dbReference>
<dbReference type="GO" id="GO:0070545">
    <property type="term" value="C:PeBoW complex"/>
    <property type="evidence" value="ECO:0007669"/>
    <property type="project" value="TreeGrafter"/>
</dbReference>
<dbReference type="CDD" id="cd17709">
    <property type="entry name" value="BRCT_pescadillo_like"/>
    <property type="match status" value="1"/>
</dbReference>
<dbReference type="GO" id="GO:0005654">
    <property type="term" value="C:nucleoplasm"/>
    <property type="evidence" value="ECO:0007669"/>
    <property type="project" value="UniProtKB-SubCell"/>
</dbReference>
<comment type="subcellular location">
    <subcellularLocation>
        <location evidence="4">Nucleus</location>
        <location evidence="4">Nucleolus</location>
    </subcellularLocation>
    <subcellularLocation>
        <location evidence="4">Nucleus</location>
        <location evidence="4">Nucleoplasm</location>
    </subcellularLocation>
</comment>
<name>A0A7J7KFY1_BUGNE</name>
<dbReference type="GO" id="GO:0000463">
    <property type="term" value="P:maturation of LSU-rRNA from tricistronic rRNA transcript (SSU-rRNA, 5.8S rRNA, LSU-rRNA)"/>
    <property type="evidence" value="ECO:0007669"/>
    <property type="project" value="UniProtKB-UniRule"/>
</dbReference>
<dbReference type="Proteomes" id="UP000593567">
    <property type="component" value="Unassembled WGS sequence"/>
</dbReference>
<organism evidence="6 7">
    <name type="scientific">Bugula neritina</name>
    <name type="common">Brown bryozoan</name>
    <name type="synonym">Sertularia neritina</name>
    <dbReference type="NCBI Taxonomy" id="10212"/>
    <lineage>
        <taxon>Eukaryota</taxon>
        <taxon>Metazoa</taxon>
        <taxon>Spiralia</taxon>
        <taxon>Lophotrochozoa</taxon>
        <taxon>Bryozoa</taxon>
        <taxon>Gymnolaemata</taxon>
        <taxon>Cheilostomatida</taxon>
        <taxon>Flustrina</taxon>
        <taxon>Buguloidea</taxon>
        <taxon>Bugulidae</taxon>
        <taxon>Bugula</taxon>
    </lineage>
</organism>
<dbReference type="GO" id="GO:0003723">
    <property type="term" value="F:RNA binding"/>
    <property type="evidence" value="ECO:0007669"/>
    <property type="project" value="TreeGrafter"/>
</dbReference>
<comment type="similarity">
    <text evidence="4">Belongs to the pescadillo family.</text>
</comment>
<evidence type="ECO:0000256" key="4">
    <source>
        <dbReference type="HAMAP-Rule" id="MF_03028"/>
    </source>
</evidence>
<proteinExistence type="inferred from homology"/>
<dbReference type="GO" id="GO:0030687">
    <property type="term" value="C:preribosome, large subunit precursor"/>
    <property type="evidence" value="ECO:0007669"/>
    <property type="project" value="UniProtKB-UniRule"/>
</dbReference>
<comment type="function">
    <text evidence="4">Required for maturation of ribosomal RNAs and formation of the large ribosomal subunit.</text>
</comment>
<dbReference type="FunFam" id="3.40.50.10190:FF:000002">
    <property type="entry name" value="Pescadillo homolog"/>
    <property type="match status" value="1"/>
</dbReference>
<evidence type="ECO:0000256" key="2">
    <source>
        <dbReference type="ARBA" id="ARBA00022552"/>
    </source>
</evidence>
<reference evidence="6" key="1">
    <citation type="submission" date="2020-06" db="EMBL/GenBank/DDBJ databases">
        <title>Draft genome of Bugula neritina, a colonial animal packing powerful symbionts and potential medicines.</title>
        <authorList>
            <person name="Rayko M."/>
        </authorList>
    </citation>
    <scope>NUCLEOTIDE SEQUENCE [LARGE SCALE GENOMIC DNA]</scope>
    <source>
        <strain evidence="6">Kwan_BN1</strain>
    </source>
</reference>
<dbReference type="InterPro" id="IPR001357">
    <property type="entry name" value="BRCT_dom"/>
</dbReference>
<keyword evidence="1 4" id="KW-0690">Ribosome biogenesis</keyword>
<dbReference type="HAMAP" id="MF_03028">
    <property type="entry name" value="Pescadillo"/>
    <property type="match status" value="1"/>
</dbReference>
<protein>
    <recommendedName>
        <fullName evidence="4">Pescadillo homolog</fullName>
    </recommendedName>
</protein>
<keyword evidence="7" id="KW-1185">Reference proteome</keyword>
<feature type="domain" description="BRCT" evidence="5">
    <location>
        <begin position="317"/>
        <end position="411"/>
    </location>
</feature>
<dbReference type="GO" id="GO:0000466">
    <property type="term" value="P:maturation of 5.8S rRNA from tricistronic rRNA transcript (SSU-rRNA, 5.8S rRNA, LSU-rRNA)"/>
    <property type="evidence" value="ECO:0007669"/>
    <property type="project" value="UniProtKB-UniRule"/>
</dbReference>
<keyword evidence="2 4" id="KW-0698">rRNA processing</keyword>
<evidence type="ECO:0000256" key="3">
    <source>
        <dbReference type="ARBA" id="ARBA00023242"/>
    </source>
</evidence>
<evidence type="ECO:0000259" key="5">
    <source>
        <dbReference type="PROSITE" id="PS50172"/>
    </source>
</evidence>
<comment type="caution">
    <text evidence="6">The sequence shown here is derived from an EMBL/GenBank/DDBJ whole genome shotgun (WGS) entry which is preliminary data.</text>
</comment>
<dbReference type="SMART" id="SM00292">
    <property type="entry name" value="BRCT"/>
    <property type="match status" value="1"/>
</dbReference>